<accession>A0A5N5QNF1</accession>
<dbReference type="AlphaFoldDB" id="A0A5N5QNF1"/>
<evidence type="ECO:0000256" key="7">
    <source>
        <dbReference type="RuleBase" id="RU365071"/>
    </source>
</evidence>
<comment type="caution">
    <text evidence="11">The sequence shown here is derived from an EMBL/GenBank/DDBJ whole genome shotgun (WGS) entry which is preliminary data.</text>
</comment>
<evidence type="ECO:0000256" key="4">
    <source>
        <dbReference type="ARBA" id="ARBA00023172"/>
    </source>
</evidence>
<dbReference type="Pfam" id="PF15412">
    <property type="entry name" value="Nse4-Nse3_bdg"/>
    <property type="match status" value="1"/>
</dbReference>
<dbReference type="GO" id="GO:0030915">
    <property type="term" value="C:Smc5-Smc6 complex"/>
    <property type="evidence" value="ECO:0007669"/>
    <property type="project" value="UniProtKB-UniRule"/>
</dbReference>
<evidence type="ECO:0000259" key="10">
    <source>
        <dbReference type="Pfam" id="PF15412"/>
    </source>
</evidence>
<organism evidence="11 12">
    <name type="scientific">Ceratobasidium theobromae</name>
    <dbReference type="NCBI Taxonomy" id="1582974"/>
    <lineage>
        <taxon>Eukaryota</taxon>
        <taxon>Fungi</taxon>
        <taxon>Dikarya</taxon>
        <taxon>Basidiomycota</taxon>
        <taxon>Agaricomycotina</taxon>
        <taxon>Agaricomycetes</taxon>
        <taxon>Cantharellales</taxon>
        <taxon>Ceratobasidiaceae</taxon>
        <taxon>Ceratobasidium</taxon>
    </lineage>
</organism>
<evidence type="ECO:0000256" key="1">
    <source>
        <dbReference type="ARBA" id="ARBA00004123"/>
    </source>
</evidence>
<proteinExistence type="inferred from homology"/>
<keyword evidence="5 7" id="KW-0234">DNA repair</keyword>
<evidence type="ECO:0000256" key="2">
    <source>
        <dbReference type="ARBA" id="ARBA00008997"/>
    </source>
</evidence>
<dbReference type="OrthoDB" id="361242at2759"/>
<dbReference type="PANTHER" id="PTHR16140">
    <property type="entry name" value="NON-STRUCTURAL MAINTENANCE OF CHROMOSOMES ELEMENT 4"/>
    <property type="match status" value="1"/>
</dbReference>
<gene>
    <name evidence="11" type="ORF">CTheo_3230</name>
</gene>
<evidence type="ECO:0000256" key="6">
    <source>
        <dbReference type="ARBA" id="ARBA00023242"/>
    </source>
</evidence>
<reference evidence="11 12" key="1">
    <citation type="journal article" date="2019" name="Fungal Biol. Biotechnol.">
        <title>Draft genome sequence of fastidious pathogen Ceratobasidium theobromae, which causes vascular-streak dieback in Theobroma cacao.</title>
        <authorList>
            <person name="Ali S.S."/>
            <person name="Asman A."/>
            <person name="Shao J."/>
            <person name="Firmansyah A.P."/>
            <person name="Susilo A.W."/>
            <person name="Rosmana A."/>
            <person name="McMahon P."/>
            <person name="Junaid M."/>
            <person name="Guest D."/>
            <person name="Kheng T.Y."/>
            <person name="Meinhardt L.W."/>
            <person name="Bailey B.A."/>
        </authorList>
    </citation>
    <scope>NUCLEOTIDE SEQUENCE [LARGE SCALE GENOMIC DNA]</scope>
    <source>
        <strain evidence="11 12">CT2</strain>
    </source>
</reference>
<keyword evidence="3 7" id="KW-0227">DNA damage</keyword>
<name>A0A5N5QNF1_9AGAM</name>
<sequence>MVRSQANARNRAESDEEMGDIEWSQTQRQIQVKSQKGKEKAAATGAQNGMDNGDRNFLTYDPDMPEAAKREVRVAYRQLMEATVENGRDAKHINMDQMKQVLSKANDAFARVKGPSEAIFDSHLLLSIAAQVTQKAKSLKHDAGGFDDTDFVAQLVTFLGGRRADVQQEGSDSEGEQDNSQWLAWSKLTPKVMAHSRAAPAMDFMLGPLSVEQKKRQATQRAKLDKNKKEELAAADLKRSENETSENIKLVYKKLEQCQRINFFKFIINPTSFGQSVENMFYVSFMIRDAKIAFEVVDDEPIIFACEPPEQQDYATGEIIKRQLVMELDVATWKRAIEVFNITESIIPTRDYSQNLRPPGKKGWY</sequence>
<dbReference type="PANTHER" id="PTHR16140:SF0">
    <property type="entry name" value="NON-STRUCTURAL MAINTENANCE OF CHROMOSOMES ELEMENT 4"/>
    <property type="match status" value="1"/>
</dbReference>
<evidence type="ECO:0000256" key="5">
    <source>
        <dbReference type="ARBA" id="ARBA00023204"/>
    </source>
</evidence>
<keyword evidence="4 7" id="KW-0233">DNA recombination</keyword>
<dbReference type="Pfam" id="PF08743">
    <property type="entry name" value="Nse4_C"/>
    <property type="match status" value="1"/>
</dbReference>
<evidence type="ECO:0000259" key="9">
    <source>
        <dbReference type="Pfam" id="PF08743"/>
    </source>
</evidence>
<dbReference type="InterPro" id="IPR029225">
    <property type="entry name" value="Nse4_Nse3-bd"/>
</dbReference>
<dbReference type="GO" id="GO:0006310">
    <property type="term" value="P:DNA recombination"/>
    <property type="evidence" value="ECO:0007669"/>
    <property type="project" value="UniProtKB-UniRule"/>
</dbReference>
<dbReference type="Proteomes" id="UP000383932">
    <property type="component" value="Unassembled WGS sequence"/>
</dbReference>
<evidence type="ECO:0000256" key="3">
    <source>
        <dbReference type="ARBA" id="ARBA00022763"/>
    </source>
</evidence>
<comment type="subunit">
    <text evidence="7">Component of the SMC5-SMC6 complex.</text>
</comment>
<dbReference type="InterPro" id="IPR014854">
    <property type="entry name" value="Nse4_C"/>
</dbReference>
<keyword evidence="12" id="KW-1185">Reference proteome</keyword>
<feature type="compositionally biased region" description="Polar residues" evidence="8">
    <location>
        <begin position="23"/>
        <end position="34"/>
    </location>
</feature>
<feature type="region of interest" description="Disordered" evidence="8">
    <location>
        <begin position="1"/>
        <end position="54"/>
    </location>
</feature>
<dbReference type="EMBL" id="SSOP01000040">
    <property type="protein sequence ID" value="KAB5593312.1"/>
    <property type="molecule type" value="Genomic_DNA"/>
</dbReference>
<dbReference type="GO" id="GO:0006281">
    <property type="term" value="P:DNA repair"/>
    <property type="evidence" value="ECO:0007669"/>
    <property type="project" value="UniProtKB-UniRule"/>
</dbReference>
<dbReference type="InterPro" id="IPR027786">
    <property type="entry name" value="Nse4/EID"/>
</dbReference>
<dbReference type="GO" id="GO:0005634">
    <property type="term" value="C:nucleus"/>
    <property type="evidence" value="ECO:0007669"/>
    <property type="project" value="UniProtKB-SubCell"/>
</dbReference>
<comment type="function">
    <text evidence="7">Component of the SMC5-SMC6 complex, that promotes sister chromatid alignment after DNA damage and facilitates double-stranded DNA breaks (DSBs) repair via homologous recombination between sister chromatids.</text>
</comment>
<keyword evidence="6 7" id="KW-0539">Nucleus</keyword>
<evidence type="ECO:0000313" key="11">
    <source>
        <dbReference type="EMBL" id="KAB5593312.1"/>
    </source>
</evidence>
<protein>
    <recommendedName>
        <fullName evidence="7">Non-structural maintenance of chromosomes element 4</fullName>
    </recommendedName>
</protein>
<comment type="similarity">
    <text evidence="2 7">Belongs to the NSE4 family.</text>
</comment>
<feature type="domain" description="Non-structural maintenance of chromosome element 4 C-terminal" evidence="9">
    <location>
        <begin position="261"/>
        <end position="347"/>
    </location>
</feature>
<feature type="domain" description="Nse4/EID protein Nse3/MAGE-binding" evidence="10">
    <location>
        <begin position="121"/>
        <end position="174"/>
    </location>
</feature>
<evidence type="ECO:0000313" key="12">
    <source>
        <dbReference type="Proteomes" id="UP000383932"/>
    </source>
</evidence>
<evidence type="ECO:0000256" key="8">
    <source>
        <dbReference type="SAM" id="MobiDB-lite"/>
    </source>
</evidence>
<comment type="subcellular location">
    <subcellularLocation>
        <location evidence="1 7">Nucleus</location>
    </subcellularLocation>
</comment>